<evidence type="ECO:0000256" key="1">
    <source>
        <dbReference type="ARBA" id="ARBA00009013"/>
    </source>
</evidence>
<accession>A0A8H9IYM7</accession>
<dbReference type="InterPro" id="IPR003658">
    <property type="entry name" value="Anti-sigma_ant"/>
</dbReference>
<dbReference type="Proteomes" id="UP000658656">
    <property type="component" value="Unassembled WGS sequence"/>
</dbReference>
<dbReference type="RefSeq" id="WP_145937407.1">
    <property type="nucleotide sequence ID" value="NZ_BNAV01000002.1"/>
</dbReference>
<evidence type="ECO:0000259" key="3">
    <source>
        <dbReference type="PROSITE" id="PS50801"/>
    </source>
</evidence>
<feature type="domain" description="STAS" evidence="3">
    <location>
        <begin position="19"/>
        <end position="119"/>
    </location>
</feature>
<dbReference type="PANTHER" id="PTHR33495">
    <property type="entry name" value="ANTI-SIGMA FACTOR ANTAGONIST TM_1081-RELATED-RELATED"/>
    <property type="match status" value="1"/>
</dbReference>
<dbReference type="InterPro" id="IPR036513">
    <property type="entry name" value="STAS_dom_sf"/>
</dbReference>
<dbReference type="Gene3D" id="3.30.750.24">
    <property type="entry name" value="STAS domain"/>
    <property type="match status" value="1"/>
</dbReference>
<comment type="caution">
    <text evidence="4">The sequence shown here is derived from an EMBL/GenBank/DDBJ whole genome shotgun (WGS) entry which is preliminary data.</text>
</comment>
<dbReference type="EMBL" id="BNAV01000002">
    <property type="protein sequence ID" value="GHF47650.1"/>
    <property type="molecule type" value="Genomic_DNA"/>
</dbReference>
<protein>
    <recommendedName>
        <fullName evidence="2">Anti-sigma factor antagonist</fullName>
    </recommendedName>
</protein>
<name>A0A8H9IYM7_9PSEU</name>
<proteinExistence type="inferred from homology"/>
<keyword evidence="5" id="KW-1185">Reference proteome</keyword>
<evidence type="ECO:0000313" key="5">
    <source>
        <dbReference type="Proteomes" id="UP000658656"/>
    </source>
</evidence>
<dbReference type="PROSITE" id="PS50801">
    <property type="entry name" value="STAS"/>
    <property type="match status" value="1"/>
</dbReference>
<evidence type="ECO:0000313" key="4">
    <source>
        <dbReference type="EMBL" id="GHF47650.1"/>
    </source>
</evidence>
<dbReference type="CDD" id="cd07043">
    <property type="entry name" value="STAS_anti-anti-sigma_factors"/>
    <property type="match status" value="1"/>
</dbReference>
<sequence>MSATAIPPLLHITTNTPEPGVVVVDVRGEVDASSVPDLATALEKVWAAAPGRVVVDLSRVTFLGTAGLSALLDARERAEADDFVLRLVGGSRCVDRAVEVAGLAPHLPLSPDLGHALRG</sequence>
<evidence type="ECO:0000256" key="2">
    <source>
        <dbReference type="RuleBase" id="RU003749"/>
    </source>
</evidence>
<dbReference type="InterPro" id="IPR002645">
    <property type="entry name" value="STAS_dom"/>
</dbReference>
<comment type="similarity">
    <text evidence="1 2">Belongs to the anti-sigma-factor antagonist family.</text>
</comment>
<reference evidence="4" key="1">
    <citation type="journal article" date="2014" name="Int. J. Syst. Evol. Microbiol.">
        <title>Complete genome sequence of Corynebacterium casei LMG S-19264T (=DSM 44701T), isolated from a smear-ripened cheese.</title>
        <authorList>
            <consortium name="US DOE Joint Genome Institute (JGI-PGF)"/>
            <person name="Walter F."/>
            <person name="Albersmeier A."/>
            <person name="Kalinowski J."/>
            <person name="Ruckert C."/>
        </authorList>
    </citation>
    <scope>NUCLEOTIDE SEQUENCE</scope>
    <source>
        <strain evidence="4">CGMCC 4.7679</strain>
    </source>
</reference>
<dbReference type="OrthoDB" id="3632025at2"/>
<gene>
    <name evidence="4" type="ORF">GCM10017566_21110</name>
</gene>
<dbReference type="NCBIfam" id="TIGR00377">
    <property type="entry name" value="ant_ant_sig"/>
    <property type="match status" value="1"/>
</dbReference>
<dbReference type="AlphaFoldDB" id="A0A8H9IYM7"/>
<reference evidence="4" key="2">
    <citation type="submission" date="2020-09" db="EMBL/GenBank/DDBJ databases">
        <authorList>
            <person name="Sun Q."/>
            <person name="Zhou Y."/>
        </authorList>
    </citation>
    <scope>NUCLEOTIDE SEQUENCE</scope>
    <source>
        <strain evidence="4">CGMCC 4.7679</strain>
    </source>
</reference>
<dbReference type="GO" id="GO:0043856">
    <property type="term" value="F:anti-sigma factor antagonist activity"/>
    <property type="evidence" value="ECO:0007669"/>
    <property type="project" value="InterPro"/>
</dbReference>
<dbReference type="Pfam" id="PF01740">
    <property type="entry name" value="STAS"/>
    <property type="match status" value="1"/>
</dbReference>
<dbReference type="SUPFAM" id="SSF52091">
    <property type="entry name" value="SpoIIaa-like"/>
    <property type="match status" value="1"/>
</dbReference>
<organism evidence="4 5">
    <name type="scientific">Amycolatopsis bartoniae</name>
    <dbReference type="NCBI Taxonomy" id="941986"/>
    <lineage>
        <taxon>Bacteria</taxon>
        <taxon>Bacillati</taxon>
        <taxon>Actinomycetota</taxon>
        <taxon>Actinomycetes</taxon>
        <taxon>Pseudonocardiales</taxon>
        <taxon>Pseudonocardiaceae</taxon>
        <taxon>Amycolatopsis</taxon>
    </lineage>
</organism>
<dbReference type="PANTHER" id="PTHR33495:SF2">
    <property type="entry name" value="ANTI-SIGMA FACTOR ANTAGONIST TM_1081-RELATED"/>
    <property type="match status" value="1"/>
</dbReference>